<feature type="region of interest" description="Disordered" evidence="1">
    <location>
        <begin position="57"/>
        <end position="77"/>
    </location>
</feature>
<proteinExistence type="predicted"/>
<organism evidence="2 3">
    <name type="scientific">Schistosoma japonicum</name>
    <name type="common">Blood fluke</name>
    <dbReference type="NCBI Taxonomy" id="6182"/>
    <lineage>
        <taxon>Eukaryota</taxon>
        <taxon>Metazoa</taxon>
        <taxon>Spiralia</taxon>
        <taxon>Lophotrochozoa</taxon>
        <taxon>Platyhelminthes</taxon>
        <taxon>Trematoda</taxon>
        <taxon>Digenea</taxon>
        <taxon>Strigeidida</taxon>
        <taxon>Schistosomatoidea</taxon>
        <taxon>Schistosomatidae</taxon>
        <taxon>Schistosoma</taxon>
    </lineage>
</organism>
<evidence type="ECO:0000256" key="1">
    <source>
        <dbReference type="SAM" id="MobiDB-lite"/>
    </source>
</evidence>
<comment type="caution">
    <text evidence="2">The sequence shown here is derived from an EMBL/GenBank/DDBJ whole genome shotgun (WGS) entry which is preliminary data.</text>
</comment>
<dbReference type="Proteomes" id="UP000311919">
    <property type="component" value="Unassembled WGS sequence"/>
</dbReference>
<evidence type="ECO:0000313" key="3">
    <source>
        <dbReference type="Proteomes" id="UP000311919"/>
    </source>
</evidence>
<dbReference type="EMBL" id="SKCS01000086">
    <property type="protein sequence ID" value="TNN17807.1"/>
    <property type="molecule type" value="Genomic_DNA"/>
</dbReference>
<evidence type="ECO:0000313" key="2">
    <source>
        <dbReference type="EMBL" id="TNN17807.1"/>
    </source>
</evidence>
<accession>A0A4Z2DN49</accession>
<gene>
    <name evidence="2" type="ORF">EWB00_010798</name>
</gene>
<dbReference type="AlphaFoldDB" id="A0A4Z2DN49"/>
<keyword evidence="3" id="KW-1185">Reference proteome</keyword>
<protein>
    <submittedName>
        <fullName evidence="2">Uncharacterized protein</fullName>
    </submittedName>
</protein>
<name>A0A4Z2DN49_SCHJA</name>
<sequence>MISRVILPQCIVATTHLECRNLMGVGHRVPYVVDVAENWDVATTTDVSSCMMSEGGLVKSPCAGRESNPGRNRGRVA</sequence>
<reference evidence="2 3" key="1">
    <citation type="submission" date="2019-03" db="EMBL/GenBank/DDBJ databases">
        <title>An improved genome assembly of the fluke Schistosoma japonicum.</title>
        <authorList>
            <person name="Hu W."/>
            <person name="Luo F."/>
            <person name="Yin M."/>
            <person name="Mo X."/>
            <person name="Sun C."/>
            <person name="Wu Q."/>
            <person name="Zhu B."/>
            <person name="Xiang M."/>
            <person name="Wang J."/>
            <person name="Wang Y."/>
            <person name="Zhang T."/>
            <person name="Xu B."/>
            <person name="Zheng H."/>
            <person name="Feng Z."/>
        </authorList>
    </citation>
    <scope>NUCLEOTIDE SEQUENCE [LARGE SCALE GENOMIC DNA]</scope>
    <source>
        <strain evidence="2">HuSjv2</strain>
        <tissue evidence="2">Worms</tissue>
    </source>
</reference>